<proteinExistence type="predicted"/>
<dbReference type="Proteomes" id="UP000218785">
    <property type="component" value="Chromosome"/>
</dbReference>
<dbReference type="AlphaFoldDB" id="A0A1Z4N259"/>
<accession>A0A1Z4N259</accession>
<name>A0A1Z4N259_9CYAN</name>
<feature type="region of interest" description="Disordered" evidence="1">
    <location>
        <begin position="164"/>
        <end position="186"/>
    </location>
</feature>
<evidence type="ECO:0000313" key="2">
    <source>
        <dbReference type="EMBL" id="BAY99838.1"/>
    </source>
</evidence>
<organism evidence="2 3">
    <name type="scientific">Tolypothrix tenuis PCC 7101</name>
    <dbReference type="NCBI Taxonomy" id="231146"/>
    <lineage>
        <taxon>Bacteria</taxon>
        <taxon>Bacillati</taxon>
        <taxon>Cyanobacteriota</taxon>
        <taxon>Cyanophyceae</taxon>
        <taxon>Nostocales</taxon>
        <taxon>Tolypothrichaceae</taxon>
        <taxon>Tolypothrix</taxon>
    </lineage>
</organism>
<dbReference type="KEGG" id="ttq:NIES37_38210"/>
<protein>
    <submittedName>
        <fullName evidence="2">Uncharacterized protein</fullName>
    </submittedName>
</protein>
<evidence type="ECO:0000256" key="1">
    <source>
        <dbReference type="SAM" id="MobiDB-lite"/>
    </source>
</evidence>
<evidence type="ECO:0000313" key="3">
    <source>
        <dbReference type="Proteomes" id="UP000218785"/>
    </source>
</evidence>
<reference evidence="2 3" key="1">
    <citation type="submission" date="2017-06" db="EMBL/GenBank/DDBJ databases">
        <title>Genome sequencing of cyanobaciteial culture collection at National Institute for Environmental Studies (NIES).</title>
        <authorList>
            <person name="Hirose Y."/>
            <person name="Shimura Y."/>
            <person name="Fujisawa T."/>
            <person name="Nakamura Y."/>
            <person name="Kawachi M."/>
        </authorList>
    </citation>
    <scope>NUCLEOTIDE SEQUENCE [LARGE SCALE GENOMIC DNA]</scope>
    <source>
        <strain evidence="2 3">NIES-37</strain>
    </source>
</reference>
<dbReference type="RefSeq" id="WP_096578273.1">
    <property type="nucleotide sequence ID" value="NZ_CAWNJS010000001.1"/>
</dbReference>
<gene>
    <name evidence="2" type="ORF">NIES37_38210</name>
</gene>
<dbReference type="EMBL" id="AP018248">
    <property type="protein sequence ID" value="BAY99838.1"/>
    <property type="molecule type" value="Genomic_DNA"/>
</dbReference>
<keyword evidence="3" id="KW-1185">Reference proteome</keyword>
<sequence>MVIYSDSIQLDTSSGLWYKFGYEIVENNKKWHILSSGDRDSLEKNSIIYHDHFWQSNGHWYFQGRLQNQHIIGKDVLKEGIKIQNQRRRLELTEAEKQYLNLTSEEKRQLTEIEVNQLAIYRARQAYGNSGYSGSNHGIEVDQHLAHILDRQVQQYQASVQTSISTNFPQSTTKSPSSGAGRFPTM</sequence>
<feature type="compositionally biased region" description="Polar residues" evidence="1">
    <location>
        <begin position="164"/>
        <end position="178"/>
    </location>
</feature>